<proteinExistence type="predicted"/>
<reference evidence="1" key="3">
    <citation type="submission" date="2019-10" db="EMBL/GenBank/DDBJ databases">
        <authorList>
            <person name="Ashton P.M."/>
            <person name="Dallman T."/>
            <person name="Nair S."/>
            <person name="De Pinna E."/>
            <person name="Peters T."/>
            <person name="Grant K."/>
        </authorList>
    </citation>
    <scope>NUCLEOTIDE SEQUENCE</scope>
    <source>
        <strain evidence="1">821059</strain>
    </source>
</reference>
<organism evidence="1">
    <name type="scientific">Salmonella enterica I</name>
    <dbReference type="NCBI Taxonomy" id="59201"/>
    <lineage>
        <taxon>Bacteria</taxon>
        <taxon>Pseudomonadati</taxon>
        <taxon>Pseudomonadota</taxon>
        <taxon>Gammaproteobacteria</taxon>
        <taxon>Enterobacterales</taxon>
        <taxon>Enterobacteriaceae</taxon>
        <taxon>Salmonella</taxon>
    </lineage>
</organism>
<dbReference type="EMBL" id="DAAHHQ010000001">
    <property type="protein sequence ID" value="HAB6119604.1"/>
    <property type="molecule type" value="Genomic_DNA"/>
</dbReference>
<dbReference type="AlphaFoldDB" id="A0A2X5BQD5"/>
<protein>
    <submittedName>
        <fullName evidence="1">Uncharacterized protein</fullName>
    </submittedName>
</protein>
<evidence type="ECO:0000313" key="3">
    <source>
        <dbReference type="EMBL" id="HAB6119604.1"/>
    </source>
</evidence>
<evidence type="ECO:0000313" key="1">
    <source>
        <dbReference type="EMBL" id="EDH1108818.1"/>
    </source>
</evidence>
<sequence length="160" mass="18751">MNITECISFLRFTTIHPQFDLYLITNGIRNRPQDKGGIEYFDIPDGSVSLGFRIRSTYESESLLPIKSDGKFVFSELVVYQKNKDDLPYKLNFNDHLQFLREKLGRELKDNQNGLPERRVLTFFHDFLVIVIFMDSSENINLIKFISPDVFHRKNLGINI</sequence>
<evidence type="ECO:0000313" key="2">
    <source>
        <dbReference type="EMBL" id="HAB4597671.1"/>
    </source>
</evidence>
<dbReference type="RefSeq" id="WP_001027753.1">
    <property type="nucleotide sequence ID" value="NZ_CP092911.1"/>
</dbReference>
<reference evidence="2" key="1">
    <citation type="journal article" date="2018" name="Genome Biol.">
        <title>SKESA: strategic k-mer extension for scrupulous assemblies.</title>
        <authorList>
            <person name="Souvorov A."/>
            <person name="Agarwala R."/>
            <person name="Lipman D.J."/>
        </authorList>
    </citation>
    <scope>NUCLEOTIDE SEQUENCE</scope>
    <source>
        <strain evidence="2">Salmonella enterica</strain>
    </source>
</reference>
<reference evidence="2" key="2">
    <citation type="submission" date="2019-10" db="EMBL/GenBank/DDBJ databases">
        <authorList>
            <consortium name="NCBI Pathogen Detection Project"/>
        </authorList>
    </citation>
    <scope>NUCLEOTIDE SEQUENCE</scope>
    <source>
        <strain evidence="2">Salmonella enterica</strain>
    </source>
</reference>
<accession>A0A2X5BQD5</accession>
<name>A0A2X5BQD5_SALET</name>
<gene>
    <name evidence="2" type="ORF">GB005_04075</name>
    <name evidence="3" type="ORF">GB506_03010</name>
    <name evidence="1" type="ORF">GCX84_04535</name>
</gene>
<dbReference type="EMBL" id="AAMGKT010000003">
    <property type="protein sequence ID" value="EDH1108818.1"/>
    <property type="molecule type" value="Genomic_DNA"/>
</dbReference>
<comment type="caution">
    <text evidence="1">The sequence shown here is derived from an EMBL/GenBank/DDBJ whole genome shotgun (WGS) entry which is preliminary data.</text>
</comment>
<dbReference type="EMBL" id="DAAGUK010000001">
    <property type="protein sequence ID" value="HAB4597671.1"/>
    <property type="molecule type" value="Genomic_DNA"/>
</dbReference>